<name>A0A8T0HUY2_CERPU</name>
<proteinExistence type="predicted"/>
<keyword evidence="2" id="KW-1185">Reference proteome</keyword>
<comment type="caution">
    <text evidence="1">The sequence shown here is derived from an EMBL/GenBank/DDBJ whole genome shotgun (WGS) entry which is preliminary data.</text>
</comment>
<gene>
    <name evidence="1" type="ORF">KC19_VG280500</name>
</gene>
<evidence type="ECO:0000313" key="1">
    <source>
        <dbReference type="EMBL" id="KAG0574656.1"/>
    </source>
</evidence>
<protein>
    <submittedName>
        <fullName evidence="1">Uncharacterized protein</fullName>
    </submittedName>
</protein>
<sequence length="74" mass="8422">MIKQSRILELNSKCFLQTPQLSVENIFFSCLYPRTTIRQTNVRNFEITLPLRLGCCVGTLGNKSVKSFGLNLLN</sequence>
<dbReference type="Proteomes" id="UP000822688">
    <property type="component" value="Chromosome V"/>
</dbReference>
<accession>A0A8T0HUY2</accession>
<reference evidence="1" key="1">
    <citation type="submission" date="2020-06" db="EMBL/GenBank/DDBJ databases">
        <title>WGS assembly of Ceratodon purpureus strain R40.</title>
        <authorList>
            <person name="Carey S.B."/>
            <person name="Jenkins J."/>
            <person name="Shu S."/>
            <person name="Lovell J.T."/>
            <person name="Sreedasyam A."/>
            <person name="Maumus F."/>
            <person name="Tiley G.P."/>
            <person name="Fernandez-Pozo N."/>
            <person name="Barry K."/>
            <person name="Chen C."/>
            <person name="Wang M."/>
            <person name="Lipzen A."/>
            <person name="Daum C."/>
            <person name="Saski C.A."/>
            <person name="Payton A.C."/>
            <person name="Mcbreen J.C."/>
            <person name="Conrad R.E."/>
            <person name="Kollar L.M."/>
            <person name="Olsson S."/>
            <person name="Huttunen S."/>
            <person name="Landis J.B."/>
            <person name="Wickett N.J."/>
            <person name="Johnson M.G."/>
            <person name="Rensing S.A."/>
            <person name="Grimwood J."/>
            <person name="Schmutz J."/>
            <person name="Mcdaniel S.F."/>
        </authorList>
    </citation>
    <scope>NUCLEOTIDE SEQUENCE</scope>
    <source>
        <strain evidence="1">R40</strain>
    </source>
</reference>
<evidence type="ECO:0000313" key="2">
    <source>
        <dbReference type="Proteomes" id="UP000822688"/>
    </source>
</evidence>
<dbReference type="EMBL" id="CM026426">
    <property type="protein sequence ID" value="KAG0574656.1"/>
    <property type="molecule type" value="Genomic_DNA"/>
</dbReference>
<dbReference type="AlphaFoldDB" id="A0A8T0HUY2"/>
<organism evidence="1 2">
    <name type="scientific">Ceratodon purpureus</name>
    <name type="common">Fire moss</name>
    <name type="synonym">Dicranum purpureum</name>
    <dbReference type="NCBI Taxonomy" id="3225"/>
    <lineage>
        <taxon>Eukaryota</taxon>
        <taxon>Viridiplantae</taxon>
        <taxon>Streptophyta</taxon>
        <taxon>Embryophyta</taxon>
        <taxon>Bryophyta</taxon>
        <taxon>Bryophytina</taxon>
        <taxon>Bryopsida</taxon>
        <taxon>Dicranidae</taxon>
        <taxon>Pseudoditrichales</taxon>
        <taxon>Ditrichaceae</taxon>
        <taxon>Ceratodon</taxon>
    </lineage>
</organism>